<dbReference type="InterPro" id="IPR010998">
    <property type="entry name" value="Integrase_recombinase_N"/>
</dbReference>
<feature type="non-terminal residue" evidence="3">
    <location>
        <position position="97"/>
    </location>
</feature>
<dbReference type="PROSITE" id="PS51900">
    <property type="entry name" value="CB"/>
    <property type="match status" value="1"/>
</dbReference>
<dbReference type="SUPFAM" id="SSF56349">
    <property type="entry name" value="DNA breaking-rejoining enzymes"/>
    <property type="match status" value="1"/>
</dbReference>
<sequence length="97" mass="11522">MENQIKDWLSFCHRSYSTATTKTYRCVIHQLHRYVLQNGQELTEAAIENFLDSKYKAGGSKREFNTYRMVIRSFCNWRQRKYEIPSPANNIPKVKEG</sequence>
<evidence type="ECO:0000256" key="1">
    <source>
        <dbReference type="ARBA" id="ARBA00023125"/>
    </source>
</evidence>
<evidence type="ECO:0000259" key="2">
    <source>
        <dbReference type="PROSITE" id="PS51900"/>
    </source>
</evidence>
<reference evidence="3" key="1">
    <citation type="journal article" date="2014" name="Front. Microbiol.">
        <title>High frequency of phylogenetically diverse reductive dehalogenase-homologous genes in deep subseafloor sedimentary metagenomes.</title>
        <authorList>
            <person name="Kawai M."/>
            <person name="Futagami T."/>
            <person name="Toyoda A."/>
            <person name="Takaki Y."/>
            <person name="Nishi S."/>
            <person name="Hori S."/>
            <person name="Arai W."/>
            <person name="Tsubouchi T."/>
            <person name="Morono Y."/>
            <person name="Uchiyama I."/>
            <person name="Ito T."/>
            <person name="Fujiyama A."/>
            <person name="Inagaki F."/>
            <person name="Takami H."/>
        </authorList>
    </citation>
    <scope>NUCLEOTIDE SEQUENCE</scope>
    <source>
        <strain evidence="3">Expedition CK06-06</strain>
    </source>
</reference>
<accession>X1NX35</accession>
<name>X1NX35_9ZZZZ</name>
<dbReference type="EMBL" id="BARV01015523">
    <property type="protein sequence ID" value="GAI31345.1"/>
    <property type="molecule type" value="Genomic_DNA"/>
</dbReference>
<dbReference type="InterPro" id="IPR044068">
    <property type="entry name" value="CB"/>
</dbReference>
<protein>
    <recommendedName>
        <fullName evidence="2">Core-binding (CB) domain-containing protein</fullName>
    </recommendedName>
</protein>
<dbReference type="AlphaFoldDB" id="X1NX35"/>
<gene>
    <name evidence="3" type="ORF">S06H3_26818</name>
</gene>
<keyword evidence="1" id="KW-0238">DNA-binding</keyword>
<feature type="domain" description="Core-binding (CB)" evidence="2">
    <location>
        <begin position="1"/>
        <end position="79"/>
    </location>
</feature>
<organism evidence="3">
    <name type="scientific">marine sediment metagenome</name>
    <dbReference type="NCBI Taxonomy" id="412755"/>
    <lineage>
        <taxon>unclassified sequences</taxon>
        <taxon>metagenomes</taxon>
        <taxon>ecological metagenomes</taxon>
    </lineage>
</organism>
<proteinExistence type="predicted"/>
<dbReference type="GO" id="GO:0003677">
    <property type="term" value="F:DNA binding"/>
    <property type="evidence" value="ECO:0007669"/>
    <property type="project" value="UniProtKB-KW"/>
</dbReference>
<evidence type="ECO:0000313" key="3">
    <source>
        <dbReference type="EMBL" id="GAI31345.1"/>
    </source>
</evidence>
<dbReference type="InterPro" id="IPR011010">
    <property type="entry name" value="DNA_brk_join_enz"/>
</dbReference>
<dbReference type="Gene3D" id="1.10.150.130">
    <property type="match status" value="1"/>
</dbReference>
<comment type="caution">
    <text evidence="3">The sequence shown here is derived from an EMBL/GenBank/DDBJ whole genome shotgun (WGS) entry which is preliminary data.</text>
</comment>